<name>A0A0A2V3R0_PARBA</name>
<evidence type="ECO:0000313" key="2">
    <source>
        <dbReference type="Proteomes" id="UP000002059"/>
    </source>
</evidence>
<gene>
    <name evidence="1" type="ORF">PAAG_11064</name>
</gene>
<evidence type="ECO:0000313" key="1">
    <source>
        <dbReference type="EMBL" id="KGQ02113.1"/>
    </source>
</evidence>
<accession>A0A0A2V3R0</accession>
<dbReference type="GeneID" id="26970199"/>
<sequence>MASPNATPSPVKLGTWPFLGEKRKKASGLYWNEDMETVQTIVNLYFRGANEAARKSPIAIRHTVHSMGRRDDTYGLKRAPSTGR</sequence>
<dbReference type="EMBL" id="KN293992">
    <property type="protein sequence ID" value="KGQ02113.1"/>
    <property type="molecule type" value="Genomic_DNA"/>
</dbReference>
<organism evidence="1 2">
    <name type="scientific">Paracoccidioides lutzii (strain ATCC MYA-826 / Pb01)</name>
    <name type="common">Paracoccidioides brasiliensis</name>
    <dbReference type="NCBI Taxonomy" id="502779"/>
    <lineage>
        <taxon>Eukaryota</taxon>
        <taxon>Fungi</taxon>
        <taxon>Dikarya</taxon>
        <taxon>Ascomycota</taxon>
        <taxon>Pezizomycotina</taxon>
        <taxon>Eurotiomycetes</taxon>
        <taxon>Eurotiomycetidae</taxon>
        <taxon>Onygenales</taxon>
        <taxon>Ajellomycetaceae</taxon>
        <taxon>Paracoccidioides</taxon>
    </lineage>
</organism>
<proteinExistence type="predicted"/>
<protein>
    <submittedName>
        <fullName evidence="1">Uncharacterized protein</fullName>
    </submittedName>
</protein>
<dbReference type="RefSeq" id="XP_015703576.1">
    <property type="nucleotide sequence ID" value="XM_015846772.1"/>
</dbReference>
<reference evidence="1 2" key="1">
    <citation type="journal article" date="2011" name="PLoS Genet.">
        <title>Comparative genomic analysis of human fungal pathogens causing paracoccidioidomycosis.</title>
        <authorList>
            <person name="Desjardins C.A."/>
            <person name="Champion M.D."/>
            <person name="Holder J.W."/>
            <person name="Muszewska A."/>
            <person name="Goldberg J."/>
            <person name="Bailao A.M."/>
            <person name="Brigido M.M."/>
            <person name="Ferreira M.E."/>
            <person name="Garcia A.M."/>
            <person name="Grynberg M."/>
            <person name="Gujja S."/>
            <person name="Heiman D.I."/>
            <person name="Henn M.R."/>
            <person name="Kodira C.D."/>
            <person name="Leon-Narvaez H."/>
            <person name="Longo L.V."/>
            <person name="Ma L.J."/>
            <person name="Malavazi I."/>
            <person name="Matsuo A.L."/>
            <person name="Morais F.V."/>
            <person name="Pereira M."/>
            <person name="Rodriguez-Brito S."/>
            <person name="Sakthikumar S."/>
            <person name="Salem-Izacc S.M."/>
            <person name="Sykes S.M."/>
            <person name="Teixeira M.M."/>
            <person name="Vallejo M.C."/>
            <person name="Walter M.E."/>
            <person name="Yandava C."/>
            <person name="Young S."/>
            <person name="Zeng Q."/>
            <person name="Zucker J."/>
            <person name="Felipe M.S."/>
            <person name="Goldman G.H."/>
            <person name="Haas B.J."/>
            <person name="McEwen J.G."/>
            <person name="Nino-Vega G."/>
            <person name="Puccia R."/>
            <person name="San-Blas G."/>
            <person name="Soares C.M."/>
            <person name="Birren B.W."/>
            <person name="Cuomo C.A."/>
        </authorList>
    </citation>
    <scope>NUCLEOTIDE SEQUENCE [LARGE SCALE GENOMIC DNA]</scope>
    <source>
        <strain evidence="2">ATCC MYA-826 / Pb01</strain>
    </source>
</reference>
<dbReference type="KEGG" id="pbl:PAAG_11064"/>
<dbReference type="VEuPathDB" id="FungiDB:PAAG_11064"/>
<dbReference type="AlphaFoldDB" id="A0A0A2V3R0"/>
<dbReference type="Proteomes" id="UP000002059">
    <property type="component" value="Partially assembled WGS sequence"/>
</dbReference>
<dbReference type="HOGENOM" id="CLU_2528075_0_0_1"/>
<keyword evidence="2" id="KW-1185">Reference proteome</keyword>